<dbReference type="InterPro" id="IPR035965">
    <property type="entry name" value="PAS-like_dom_sf"/>
</dbReference>
<dbReference type="SMART" id="SM00267">
    <property type="entry name" value="GGDEF"/>
    <property type="match status" value="1"/>
</dbReference>
<dbReference type="Pfam" id="PF00990">
    <property type="entry name" value="GGDEF"/>
    <property type="match status" value="1"/>
</dbReference>
<dbReference type="InterPro" id="IPR000014">
    <property type="entry name" value="PAS"/>
</dbReference>
<keyword evidence="1" id="KW-0472">Membrane</keyword>
<name>A0ABW5PVW0_9BACI</name>
<sequence length="518" mass="59222">MNSALTAYITLICTSGVFNVYLCFRVFARRRRYTGVATYFVLYTIVITIYCFTAAFGLMATNLEEIKFWTIMQYTAMPLSSPLGLLFTMRYLGMKMKRKTWIFLLIIPVISLFMVATNDLHHLHYRVFEIDPSLGAPFIHIEIGPWYIIHGVFTFTCMFIAFLLVIYRWKETTKKYRPQLLALLIGQLVPMLTAFLYLIGTTPPGVDPVPMVLWITSILYLWSISSSSLLALTPIAKNTIFNSINDGVMVLDESFRLIEFNHAAKLLFPGLKSSLYGMKAKEVWLALTEEPLPAALETAHYTGEVELDEQTNRVYQIRTASLQAELNSKREGLLWIFTDVTEVKKLQVQLEHQAYYDELTQVLNRRAFFERSEQEYRKAKELGSAYTVIIMDVDYFKRVNDTYGHYVGDQLLKHVAQFYQKRLQDMLFARYAGEEFVLGLKGMTAGEGEALAEGLRQAISREPLATNEAVISITLSSGVAEAKYEAGETLQDLLNRADKALYEAKQNGRNRVNVYETV</sequence>
<gene>
    <name evidence="3" type="ORF">ACFSUN_01830</name>
</gene>
<dbReference type="Proteomes" id="UP001597451">
    <property type="component" value="Unassembled WGS sequence"/>
</dbReference>
<dbReference type="GO" id="GO:0016301">
    <property type="term" value="F:kinase activity"/>
    <property type="evidence" value="ECO:0007669"/>
    <property type="project" value="UniProtKB-KW"/>
</dbReference>
<dbReference type="EMBL" id="JBHUMX010000003">
    <property type="protein sequence ID" value="MFD2627528.1"/>
    <property type="molecule type" value="Genomic_DNA"/>
</dbReference>
<dbReference type="Pfam" id="PF16927">
    <property type="entry name" value="HisKA_7TM"/>
    <property type="match status" value="1"/>
</dbReference>
<dbReference type="InterPro" id="IPR000160">
    <property type="entry name" value="GGDEF_dom"/>
</dbReference>
<feature type="transmembrane region" description="Helical" evidence="1">
    <location>
        <begin position="147"/>
        <end position="167"/>
    </location>
</feature>
<keyword evidence="1" id="KW-0812">Transmembrane</keyword>
<organism evidence="3 4">
    <name type="scientific">Oceanobacillus kapialis</name>
    <dbReference type="NCBI Taxonomy" id="481353"/>
    <lineage>
        <taxon>Bacteria</taxon>
        <taxon>Bacillati</taxon>
        <taxon>Bacillota</taxon>
        <taxon>Bacilli</taxon>
        <taxon>Bacillales</taxon>
        <taxon>Bacillaceae</taxon>
        <taxon>Oceanobacillus</taxon>
    </lineage>
</organism>
<evidence type="ECO:0000313" key="4">
    <source>
        <dbReference type="Proteomes" id="UP001597451"/>
    </source>
</evidence>
<dbReference type="PROSITE" id="PS50887">
    <property type="entry name" value="GGDEF"/>
    <property type="match status" value="1"/>
</dbReference>
<feature type="transmembrane region" description="Helical" evidence="1">
    <location>
        <begin position="66"/>
        <end position="88"/>
    </location>
</feature>
<dbReference type="Gene3D" id="3.30.70.270">
    <property type="match status" value="1"/>
</dbReference>
<dbReference type="InterPro" id="IPR029787">
    <property type="entry name" value="Nucleotide_cyclase"/>
</dbReference>
<reference evidence="4" key="1">
    <citation type="journal article" date="2019" name="Int. J. Syst. Evol. Microbiol.">
        <title>The Global Catalogue of Microorganisms (GCM) 10K type strain sequencing project: providing services to taxonomists for standard genome sequencing and annotation.</title>
        <authorList>
            <consortium name="The Broad Institute Genomics Platform"/>
            <consortium name="The Broad Institute Genome Sequencing Center for Infectious Disease"/>
            <person name="Wu L."/>
            <person name="Ma J."/>
        </authorList>
    </citation>
    <scope>NUCLEOTIDE SEQUENCE [LARGE SCALE GENOMIC DNA]</scope>
    <source>
        <strain evidence="4">TISTR 1858</strain>
    </source>
</reference>
<dbReference type="CDD" id="cd00130">
    <property type="entry name" value="PAS"/>
    <property type="match status" value="1"/>
</dbReference>
<evidence type="ECO:0000259" key="2">
    <source>
        <dbReference type="PROSITE" id="PS50887"/>
    </source>
</evidence>
<dbReference type="Gene3D" id="3.30.450.20">
    <property type="entry name" value="PAS domain"/>
    <property type="match status" value="1"/>
</dbReference>
<feature type="transmembrane region" description="Helical" evidence="1">
    <location>
        <begin position="6"/>
        <end position="28"/>
    </location>
</feature>
<feature type="transmembrane region" description="Helical" evidence="1">
    <location>
        <begin position="179"/>
        <end position="199"/>
    </location>
</feature>
<dbReference type="InterPro" id="IPR050469">
    <property type="entry name" value="Diguanylate_Cyclase"/>
</dbReference>
<feature type="domain" description="GGDEF" evidence="2">
    <location>
        <begin position="384"/>
        <end position="517"/>
    </location>
</feature>
<keyword evidence="3" id="KW-0418">Kinase</keyword>
<dbReference type="PANTHER" id="PTHR45138">
    <property type="entry name" value="REGULATORY COMPONENTS OF SENSORY TRANSDUCTION SYSTEM"/>
    <property type="match status" value="1"/>
</dbReference>
<feature type="transmembrane region" description="Helical" evidence="1">
    <location>
        <begin position="40"/>
        <end position="60"/>
    </location>
</feature>
<evidence type="ECO:0000256" key="1">
    <source>
        <dbReference type="SAM" id="Phobius"/>
    </source>
</evidence>
<evidence type="ECO:0000313" key="3">
    <source>
        <dbReference type="EMBL" id="MFD2627528.1"/>
    </source>
</evidence>
<comment type="caution">
    <text evidence="3">The sequence shown here is derived from an EMBL/GenBank/DDBJ whole genome shotgun (WGS) entry which is preliminary data.</text>
</comment>
<dbReference type="PANTHER" id="PTHR45138:SF9">
    <property type="entry name" value="DIGUANYLATE CYCLASE DGCM-RELATED"/>
    <property type="match status" value="1"/>
</dbReference>
<dbReference type="Pfam" id="PF08448">
    <property type="entry name" value="PAS_4"/>
    <property type="match status" value="1"/>
</dbReference>
<keyword evidence="1" id="KW-1133">Transmembrane helix</keyword>
<dbReference type="InterPro" id="IPR043128">
    <property type="entry name" value="Rev_trsase/Diguanyl_cyclase"/>
</dbReference>
<proteinExistence type="predicted"/>
<dbReference type="InterPro" id="IPR031621">
    <property type="entry name" value="HisKA_7TM"/>
</dbReference>
<keyword evidence="4" id="KW-1185">Reference proteome</keyword>
<dbReference type="NCBIfam" id="TIGR00254">
    <property type="entry name" value="GGDEF"/>
    <property type="match status" value="1"/>
</dbReference>
<feature type="transmembrane region" description="Helical" evidence="1">
    <location>
        <begin position="100"/>
        <end position="117"/>
    </location>
</feature>
<dbReference type="CDD" id="cd01949">
    <property type="entry name" value="GGDEF"/>
    <property type="match status" value="1"/>
</dbReference>
<protein>
    <submittedName>
        <fullName evidence="3">Histidine kinase N-terminal 7TM domain-containing protein</fullName>
    </submittedName>
</protein>
<dbReference type="InterPro" id="IPR013656">
    <property type="entry name" value="PAS_4"/>
</dbReference>
<dbReference type="SUPFAM" id="SSF55073">
    <property type="entry name" value="Nucleotide cyclase"/>
    <property type="match status" value="1"/>
</dbReference>
<feature type="transmembrane region" description="Helical" evidence="1">
    <location>
        <begin position="211"/>
        <end position="232"/>
    </location>
</feature>
<keyword evidence="3" id="KW-0808">Transferase</keyword>
<dbReference type="RefSeq" id="WP_379560173.1">
    <property type="nucleotide sequence ID" value="NZ_JBHUMX010000003.1"/>
</dbReference>
<dbReference type="SUPFAM" id="SSF55785">
    <property type="entry name" value="PYP-like sensor domain (PAS domain)"/>
    <property type="match status" value="1"/>
</dbReference>
<accession>A0ABW5PVW0</accession>